<sequence length="335" mass="37213">MPSNHILIIGAGSLGAFFASRFATTGAKVSAICRSNFKAVQSEGFKVTSSTFPEQIVHPTYTFSSRDHALELKKKYDIAWNYFFIATKVIQEAGDPSELLDGLVDENSAIVLIQNGLGIEEAYRKRFPRTPIISAVTRASCAQILPLHVQHKNWTRTTIGPYAPNADEDFYKHAEKKTSEFAALLKQAGIPDVDLLDHTGMQFARWHKTGINAAMNPASCLSLGPTNQAMASDEELYIHQTGVMREILAAASAYLAKPVPKDLPDVDWVFMNAREDVSGSKPSMWSDWEAGRKVELEVILGNPLRRGREVGIEMPRTQSLYALLRMAQRMRDDGR</sequence>
<dbReference type="AlphaFoldDB" id="A0A8H6RPS9"/>
<comment type="catalytic activity">
    <reaction evidence="4">
        <text>(R)-pantoate + NADP(+) = 2-dehydropantoate + NADPH + H(+)</text>
        <dbReference type="Rhea" id="RHEA:16233"/>
        <dbReference type="ChEBI" id="CHEBI:11561"/>
        <dbReference type="ChEBI" id="CHEBI:15378"/>
        <dbReference type="ChEBI" id="CHEBI:15980"/>
        <dbReference type="ChEBI" id="CHEBI:57783"/>
        <dbReference type="ChEBI" id="CHEBI:58349"/>
        <dbReference type="EC" id="1.1.1.169"/>
    </reaction>
</comment>
<evidence type="ECO:0000313" key="7">
    <source>
        <dbReference type="EMBL" id="KAF7195078.1"/>
    </source>
</evidence>
<dbReference type="Pfam" id="PF08546">
    <property type="entry name" value="ApbA_C"/>
    <property type="match status" value="1"/>
</dbReference>
<dbReference type="GO" id="GO:0008677">
    <property type="term" value="F:2-dehydropantoate 2-reductase activity"/>
    <property type="evidence" value="ECO:0007669"/>
    <property type="project" value="UniProtKB-EC"/>
</dbReference>
<evidence type="ECO:0000256" key="3">
    <source>
        <dbReference type="ARBA" id="ARBA00023002"/>
    </source>
</evidence>
<comment type="caution">
    <text evidence="7">The sequence shown here is derived from an EMBL/GenBank/DDBJ whole genome shotgun (WGS) entry which is preliminary data.</text>
</comment>
<comment type="function">
    <text evidence="4">Catalyzes the NADPH-dependent reduction of ketopantoate into pantoic acid.</text>
</comment>
<dbReference type="InterPro" id="IPR051402">
    <property type="entry name" value="KPR-Related"/>
</dbReference>
<dbReference type="InterPro" id="IPR003710">
    <property type="entry name" value="ApbA"/>
</dbReference>
<feature type="domain" description="Ketopantoate reductase C-terminal" evidence="6">
    <location>
        <begin position="204"/>
        <end position="327"/>
    </location>
</feature>
<dbReference type="PANTHER" id="PTHR21708">
    <property type="entry name" value="PROBABLE 2-DEHYDROPANTOATE 2-REDUCTASE"/>
    <property type="match status" value="1"/>
</dbReference>
<accession>A0A8H6RPS9</accession>
<dbReference type="Gene3D" id="1.10.1040.10">
    <property type="entry name" value="N-(1-d-carboxylethyl)-l-norvaline Dehydrogenase, domain 2"/>
    <property type="match status" value="1"/>
</dbReference>
<dbReference type="InterPro" id="IPR008927">
    <property type="entry name" value="6-PGluconate_DH-like_C_sf"/>
</dbReference>
<dbReference type="Gene3D" id="3.40.50.720">
    <property type="entry name" value="NAD(P)-binding Rossmann-like Domain"/>
    <property type="match status" value="1"/>
</dbReference>
<dbReference type="NCBIfam" id="TIGR00745">
    <property type="entry name" value="apbA_panE"/>
    <property type="match status" value="1"/>
</dbReference>
<dbReference type="FunFam" id="1.10.1040.10:FF:000017">
    <property type="entry name" value="2-dehydropantoate 2-reductase"/>
    <property type="match status" value="1"/>
</dbReference>
<comment type="similarity">
    <text evidence="1 4">Belongs to the ketopantoate reductase family.</text>
</comment>
<dbReference type="InterPro" id="IPR036291">
    <property type="entry name" value="NAD(P)-bd_dom_sf"/>
</dbReference>
<evidence type="ECO:0000259" key="5">
    <source>
        <dbReference type="Pfam" id="PF02558"/>
    </source>
</evidence>
<keyword evidence="3 4" id="KW-0560">Oxidoreductase</keyword>
<dbReference type="OrthoDB" id="3609at2759"/>
<evidence type="ECO:0000256" key="1">
    <source>
        <dbReference type="ARBA" id="ARBA00007870"/>
    </source>
</evidence>
<evidence type="ECO:0000259" key="6">
    <source>
        <dbReference type="Pfam" id="PF08546"/>
    </source>
</evidence>
<evidence type="ECO:0000313" key="8">
    <source>
        <dbReference type="Proteomes" id="UP000660729"/>
    </source>
</evidence>
<keyword evidence="8" id="KW-1185">Reference proteome</keyword>
<name>A0A8H6RPS9_9PEZI</name>
<dbReference type="Pfam" id="PF02558">
    <property type="entry name" value="ApbA"/>
    <property type="match status" value="1"/>
</dbReference>
<dbReference type="GO" id="GO:0015940">
    <property type="term" value="P:pantothenate biosynthetic process"/>
    <property type="evidence" value="ECO:0007669"/>
    <property type="project" value="InterPro"/>
</dbReference>
<dbReference type="SUPFAM" id="SSF51735">
    <property type="entry name" value="NAD(P)-binding Rossmann-fold domains"/>
    <property type="match status" value="1"/>
</dbReference>
<dbReference type="Proteomes" id="UP000660729">
    <property type="component" value="Unassembled WGS sequence"/>
</dbReference>
<evidence type="ECO:0000256" key="4">
    <source>
        <dbReference type="RuleBase" id="RU362068"/>
    </source>
</evidence>
<organism evidence="7 8">
    <name type="scientific">Pseudocercospora fuligena</name>
    <dbReference type="NCBI Taxonomy" id="685502"/>
    <lineage>
        <taxon>Eukaryota</taxon>
        <taxon>Fungi</taxon>
        <taxon>Dikarya</taxon>
        <taxon>Ascomycota</taxon>
        <taxon>Pezizomycotina</taxon>
        <taxon>Dothideomycetes</taxon>
        <taxon>Dothideomycetidae</taxon>
        <taxon>Mycosphaerellales</taxon>
        <taxon>Mycosphaerellaceae</taxon>
        <taxon>Pseudocercospora</taxon>
    </lineage>
</organism>
<proteinExistence type="inferred from homology"/>
<evidence type="ECO:0000256" key="2">
    <source>
        <dbReference type="ARBA" id="ARBA00022857"/>
    </source>
</evidence>
<dbReference type="InterPro" id="IPR013328">
    <property type="entry name" value="6PGD_dom2"/>
</dbReference>
<dbReference type="EMBL" id="JABCIY010000043">
    <property type="protein sequence ID" value="KAF7195078.1"/>
    <property type="molecule type" value="Genomic_DNA"/>
</dbReference>
<dbReference type="PANTHER" id="PTHR21708:SF26">
    <property type="entry name" value="2-DEHYDROPANTOATE 2-REDUCTASE"/>
    <property type="match status" value="1"/>
</dbReference>
<dbReference type="SUPFAM" id="SSF48179">
    <property type="entry name" value="6-phosphogluconate dehydrogenase C-terminal domain-like"/>
    <property type="match status" value="1"/>
</dbReference>
<dbReference type="EC" id="1.1.1.169" evidence="4"/>
<feature type="domain" description="Ketopantoate reductase N-terminal" evidence="5">
    <location>
        <begin position="6"/>
        <end position="163"/>
    </location>
</feature>
<dbReference type="InterPro" id="IPR013752">
    <property type="entry name" value="KPA_reductase"/>
</dbReference>
<protein>
    <recommendedName>
        <fullName evidence="4">2-dehydropantoate 2-reductase</fullName>
        <ecNumber evidence="4">1.1.1.169</ecNumber>
    </recommendedName>
    <alternativeName>
        <fullName evidence="4">Ketopantoate reductase</fullName>
    </alternativeName>
</protein>
<dbReference type="GO" id="GO:0005737">
    <property type="term" value="C:cytoplasm"/>
    <property type="evidence" value="ECO:0007669"/>
    <property type="project" value="TreeGrafter"/>
</dbReference>
<dbReference type="InterPro" id="IPR013332">
    <property type="entry name" value="KPR_N"/>
</dbReference>
<keyword evidence="2 4" id="KW-0521">NADP</keyword>
<gene>
    <name evidence="7" type="ORF">HII31_03546</name>
</gene>
<reference evidence="7" key="1">
    <citation type="submission" date="2020-04" db="EMBL/GenBank/DDBJ databases">
        <title>Draft genome resource of the tomato pathogen Pseudocercospora fuligena.</title>
        <authorList>
            <person name="Zaccaron A."/>
        </authorList>
    </citation>
    <scope>NUCLEOTIDE SEQUENCE</scope>
    <source>
        <strain evidence="7">PF001</strain>
    </source>
</reference>